<dbReference type="EMBL" id="CP021354">
    <property type="protein sequence ID" value="AWK73042.1"/>
    <property type="molecule type" value="Genomic_DNA"/>
</dbReference>
<accession>A0A2S2BWS5</accession>
<dbReference type="Proteomes" id="UP000245711">
    <property type="component" value="Chromosome"/>
</dbReference>
<name>A0A2S2BWS5_9NOCA</name>
<reference evidence="1 2" key="1">
    <citation type="submission" date="2017-05" db="EMBL/GenBank/DDBJ databases">
        <title>Isolation of Rhodococcus sp. S2-17 biodegrading of BP-3.</title>
        <authorList>
            <person name="Lee Y."/>
            <person name="Kim K.H."/>
            <person name="Chun B.H."/>
            <person name="Jung H.S."/>
            <person name="Jeon C.O."/>
        </authorList>
    </citation>
    <scope>NUCLEOTIDE SEQUENCE [LARGE SCALE GENOMIC DNA]</scope>
    <source>
        <strain evidence="1 2">S2-17</strain>
    </source>
</reference>
<dbReference type="InterPro" id="IPR025447">
    <property type="entry name" value="DUF4192"/>
</dbReference>
<sequence length="377" mass="39834">MTTSAFPHRSGSDPTGRHFLPPEQLRLCDPGDLLAAIPALLGFRPERSIVAVCLTDDSTVGAVMRHDLVLGGGDIPTAPMCAAVDQFAVVCEREQATGVLVVLVDDRFADPTDTSRAEVASIVSEFEDLLDRTSTELLDVFVTADIGAGNRWFGLLGGGRYGVQSDPAASHVAVAQVVSGRAIRSSREDLEATVEAGPVGERVRIAELLDDVRESAAPRGQFAGRTDTRGDRRELEFVLAHIARLHSGQGVAAHEYVELALALDNLVVRDSLLALAVSAYADDAEQLWILLARHLPDPERATAAALLGYSAYVRGDGPLAGVAFCAALEADPDHALAALLDNALQSGLRPAAVRELAGLGYDSARKIGVTLPPPIDT</sequence>
<keyword evidence="2" id="KW-1185">Reference proteome</keyword>
<evidence type="ECO:0000313" key="2">
    <source>
        <dbReference type="Proteomes" id="UP000245711"/>
    </source>
</evidence>
<evidence type="ECO:0000313" key="1">
    <source>
        <dbReference type="EMBL" id="AWK73042.1"/>
    </source>
</evidence>
<dbReference type="AlphaFoldDB" id="A0A2S2BWS5"/>
<evidence type="ECO:0008006" key="3">
    <source>
        <dbReference type="Google" id="ProtNLM"/>
    </source>
</evidence>
<organism evidence="1 2">
    <name type="scientific">Rhodococcus oxybenzonivorans</name>
    <dbReference type="NCBI Taxonomy" id="1990687"/>
    <lineage>
        <taxon>Bacteria</taxon>
        <taxon>Bacillati</taxon>
        <taxon>Actinomycetota</taxon>
        <taxon>Actinomycetes</taxon>
        <taxon>Mycobacteriales</taxon>
        <taxon>Nocardiaceae</taxon>
        <taxon>Rhodococcus</taxon>
    </lineage>
</organism>
<dbReference type="Pfam" id="PF13830">
    <property type="entry name" value="DUF4192"/>
    <property type="match status" value="1"/>
</dbReference>
<dbReference type="KEGG" id="roz:CBI38_17270"/>
<protein>
    <recommendedName>
        <fullName evidence="3">DUF4192 domain-containing protein</fullName>
    </recommendedName>
</protein>
<dbReference type="OrthoDB" id="3264463at2"/>
<gene>
    <name evidence="1" type="ORF">CBI38_17270</name>
</gene>
<proteinExistence type="predicted"/>
<dbReference type="RefSeq" id="WP_109330687.1">
    <property type="nucleotide sequence ID" value="NZ_CP021354.1"/>
</dbReference>